<dbReference type="HOGENOM" id="CLU_531012_0_0_1"/>
<gene>
    <name evidence="3" type="ORF">DACRYDRAFT_104701</name>
</gene>
<organism evidence="3 4">
    <name type="scientific">Dacryopinax primogenitus (strain DJM 731)</name>
    <name type="common">Brown rot fungus</name>
    <dbReference type="NCBI Taxonomy" id="1858805"/>
    <lineage>
        <taxon>Eukaryota</taxon>
        <taxon>Fungi</taxon>
        <taxon>Dikarya</taxon>
        <taxon>Basidiomycota</taxon>
        <taxon>Agaricomycotina</taxon>
        <taxon>Dacrymycetes</taxon>
        <taxon>Dacrymycetales</taxon>
        <taxon>Dacrymycetaceae</taxon>
        <taxon>Dacryopinax</taxon>
    </lineage>
</organism>
<dbReference type="AlphaFoldDB" id="M5G9C9"/>
<dbReference type="EMBL" id="JH795857">
    <property type="protein sequence ID" value="EJU04830.1"/>
    <property type="molecule type" value="Genomic_DNA"/>
</dbReference>
<keyword evidence="4" id="KW-1185">Reference proteome</keyword>
<reference evidence="3 4" key="1">
    <citation type="journal article" date="2012" name="Science">
        <title>The Paleozoic origin of enzymatic lignin decomposition reconstructed from 31 fungal genomes.</title>
        <authorList>
            <person name="Floudas D."/>
            <person name="Binder M."/>
            <person name="Riley R."/>
            <person name="Barry K."/>
            <person name="Blanchette R.A."/>
            <person name="Henrissat B."/>
            <person name="Martinez A.T."/>
            <person name="Otillar R."/>
            <person name="Spatafora J.W."/>
            <person name="Yadav J.S."/>
            <person name="Aerts A."/>
            <person name="Benoit I."/>
            <person name="Boyd A."/>
            <person name="Carlson A."/>
            <person name="Copeland A."/>
            <person name="Coutinho P.M."/>
            <person name="de Vries R.P."/>
            <person name="Ferreira P."/>
            <person name="Findley K."/>
            <person name="Foster B."/>
            <person name="Gaskell J."/>
            <person name="Glotzer D."/>
            <person name="Gorecki P."/>
            <person name="Heitman J."/>
            <person name="Hesse C."/>
            <person name="Hori C."/>
            <person name="Igarashi K."/>
            <person name="Jurgens J.A."/>
            <person name="Kallen N."/>
            <person name="Kersten P."/>
            <person name="Kohler A."/>
            <person name="Kuees U."/>
            <person name="Kumar T.K.A."/>
            <person name="Kuo A."/>
            <person name="LaButti K."/>
            <person name="Larrondo L.F."/>
            <person name="Lindquist E."/>
            <person name="Ling A."/>
            <person name="Lombard V."/>
            <person name="Lucas S."/>
            <person name="Lundell T."/>
            <person name="Martin R."/>
            <person name="McLaughlin D.J."/>
            <person name="Morgenstern I."/>
            <person name="Morin E."/>
            <person name="Murat C."/>
            <person name="Nagy L.G."/>
            <person name="Nolan M."/>
            <person name="Ohm R.A."/>
            <person name="Patyshakuliyeva A."/>
            <person name="Rokas A."/>
            <person name="Ruiz-Duenas F.J."/>
            <person name="Sabat G."/>
            <person name="Salamov A."/>
            <person name="Samejima M."/>
            <person name="Schmutz J."/>
            <person name="Slot J.C."/>
            <person name="St John F."/>
            <person name="Stenlid J."/>
            <person name="Sun H."/>
            <person name="Sun S."/>
            <person name="Syed K."/>
            <person name="Tsang A."/>
            <person name="Wiebenga A."/>
            <person name="Young D."/>
            <person name="Pisabarro A."/>
            <person name="Eastwood D.C."/>
            <person name="Martin F."/>
            <person name="Cullen D."/>
            <person name="Grigoriev I.V."/>
            <person name="Hibbett D.S."/>
        </authorList>
    </citation>
    <scope>NUCLEOTIDE SEQUENCE [LARGE SCALE GENOMIC DNA]</scope>
    <source>
        <strain evidence="3 4">DJM-731 SS1</strain>
    </source>
</reference>
<dbReference type="OrthoDB" id="2576334at2759"/>
<evidence type="ECO:0000256" key="2">
    <source>
        <dbReference type="SAM" id="Phobius"/>
    </source>
</evidence>
<feature type="region of interest" description="Disordered" evidence="1">
    <location>
        <begin position="400"/>
        <end position="461"/>
    </location>
</feature>
<name>M5G9C9_DACPD</name>
<evidence type="ECO:0000256" key="1">
    <source>
        <dbReference type="SAM" id="MobiDB-lite"/>
    </source>
</evidence>
<sequence>MALSFQPYNITLPHYSSLFTYLPIREGSSATAWNSSYTDISVNQAAQDALSGKQDGWHGVGVPFRTTQLNGATVSLNFTGTAIYMCFATTKPWQLFVDGERLQTAAPLPDPACSIYGSQAGILAVAANLTLGAHNATLEIGTVDDLDPSSFYGATVTISAGQPGPKRTEVIGSSDSSWQWSGLWTTPTDQYMWDGQYQTSANYGPNNSVSYTFQGASALILRGLSTCVTGPYTVTLDNDVFRGNATDYWWRFSGNILYIAGGLDPTQSHTITLMNYDPRYTEDLTLIMDDTSTRDAMLATLNTTGGNSNGSSPALPIVAGVLGGLLFIMLILVAWLSILWMRSNKELRSTRYIGALKDEGVDETLSRLTPWVPNEPASVASNSTPALGRLTSSDLASVSASAVAGNEQHSRKRAGRMTSANNSEADPLPQQDSDGNADPAGQQAAPRTETRAPVRRGTTRQNLGDLVSSLSALLNGHLHQEYLEQEATLERPPEYPEDEAARTHEQEQARRSV</sequence>
<evidence type="ECO:0008006" key="5">
    <source>
        <dbReference type="Google" id="ProtNLM"/>
    </source>
</evidence>
<proteinExistence type="predicted"/>
<feature type="region of interest" description="Disordered" evidence="1">
    <location>
        <begin position="483"/>
        <end position="513"/>
    </location>
</feature>
<keyword evidence="2" id="KW-0472">Membrane</keyword>
<dbReference type="RefSeq" id="XP_040631724.1">
    <property type="nucleotide sequence ID" value="XM_040767969.1"/>
</dbReference>
<dbReference type="Proteomes" id="UP000030653">
    <property type="component" value="Unassembled WGS sequence"/>
</dbReference>
<dbReference type="GeneID" id="63683031"/>
<keyword evidence="2" id="KW-0812">Transmembrane</keyword>
<accession>M5G9C9</accession>
<protein>
    <recommendedName>
        <fullName evidence="5">Transmembrane protein</fullName>
    </recommendedName>
</protein>
<keyword evidence="2" id="KW-1133">Transmembrane helix</keyword>
<evidence type="ECO:0000313" key="4">
    <source>
        <dbReference type="Proteomes" id="UP000030653"/>
    </source>
</evidence>
<feature type="compositionally biased region" description="Polar residues" evidence="1">
    <location>
        <begin position="418"/>
        <end position="434"/>
    </location>
</feature>
<feature type="transmembrane region" description="Helical" evidence="2">
    <location>
        <begin position="317"/>
        <end position="341"/>
    </location>
</feature>
<dbReference type="STRING" id="1858805.M5G9C9"/>
<evidence type="ECO:0000313" key="3">
    <source>
        <dbReference type="EMBL" id="EJU04830.1"/>
    </source>
</evidence>